<dbReference type="EMBL" id="JACCJZ010000010">
    <property type="protein sequence ID" value="NYZ62108.1"/>
    <property type="molecule type" value="Genomic_DNA"/>
</dbReference>
<name>A0A7Z0TZD5_9GAMM</name>
<keyword evidence="3" id="KW-1185">Reference proteome</keyword>
<evidence type="ECO:0000313" key="2">
    <source>
        <dbReference type="EMBL" id="NYZ62108.1"/>
    </source>
</evidence>
<dbReference type="RefSeq" id="WP_180544321.1">
    <property type="nucleotide sequence ID" value="NZ_JACCJZ010000010.1"/>
</dbReference>
<proteinExistence type="predicted"/>
<feature type="region of interest" description="Disordered" evidence="1">
    <location>
        <begin position="1"/>
        <end position="31"/>
    </location>
</feature>
<gene>
    <name evidence="2" type="ORF">H0E82_04925</name>
</gene>
<comment type="caution">
    <text evidence="2">The sequence shown here is derived from an EMBL/GenBank/DDBJ whole genome shotgun (WGS) entry which is preliminary data.</text>
</comment>
<sequence>MRIQLRGRPPALDERGIDQMSTHSSDEGSREQMKAEMLGRFDALLRDVASIDAGEREFMLSHLGRSLDHAISGGAGAPEPDALQGSLGDTVHMLEDSRLLDRNESGEVAAAFAPAFDLLRSEGVNRALEFARIAREQGEDAARTWLRTQGSATATGASTAAPHFIPTHVASAIGRR</sequence>
<reference evidence="2 3" key="1">
    <citation type="submission" date="2020-07" db="EMBL/GenBank/DDBJ databases">
        <title>isolation of Luteimonas sp. SJ-16.</title>
        <authorList>
            <person name="Huang X.-X."/>
            <person name="Xu L."/>
            <person name="Sun J.-Q."/>
        </authorList>
    </citation>
    <scope>NUCLEOTIDE SEQUENCE [LARGE SCALE GENOMIC DNA]</scope>
    <source>
        <strain evidence="2 3">SJ-16</strain>
    </source>
</reference>
<evidence type="ECO:0000256" key="1">
    <source>
        <dbReference type="SAM" id="MobiDB-lite"/>
    </source>
</evidence>
<protein>
    <submittedName>
        <fullName evidence="2">Uncharacterized protein</fullName>
    </submittedName>
</protein>
<dbReference type="AlphaFoldDB" id="A0A7Z0TZD5"/>
<organism evidence="2 3">
    <name type="scientific">Luteimonas deserti</name>
    <dbReference type="NCBI Taxonomy" id="2752306"/>
    <lineage>
        <taxon>Bacteria</taxon>
        <taxon>Pseudomonadati</taxon>
        <taxon>Pseudomonadota</taxon>
        <taxon>Gammaproteobacteria</taxon>
        <taxon>Lysobacterales</taxon>
        <taxon>Lysobacteraceae</taxon>
        <taxon>Luteimonas</taxon>
    </lineage>
</organism>
<accession>A0A7Z0TZD5</accession>
<evidence type="ECO:0000313" key="3">
    <source>
        <dbReference type="Proteomes" id="UP000589896"/>
    </source>
</evidence>
<dbReference type="Proteomes" id="UP000589896">
    <property type="component" value="Unassembled WGS sequence"/>
</dbReference>